<evidence type="ECO:0000256" key="3">
    <source>
        <dbReference type="PROSITE-ProRule" id="PRU00023"/>
    </source>
</evidence>
<dbReference type="Pfam" id="PF12796">
    <property type="entry name" value="Ank_2"/>
    <property type="match status" value="2"/>
</dbReference>
<feature type="repeat" description="ANK" evidence="3">
    <location>
        <begin position="1376"/>
        <end position="1408"/>
    </location>
</feature>
<dbReference type="EMBL" id="LJBN01000148">
    <property type="protein sequence ID" value="OOQ86236.1"/>
    <property type="molecule type" value="Genomic_DNA"/>
</dbReference>
<dbReference type="InterPro" id="IPR027417">
    <property type="entry name" value="P-loop_NTPase"/>
</dbReference>
<feature type="repeat" description="ANK" evidence="3">
    <location>
        <begin position="1248"/>
        <end position="1275"/>
    </location>
</feature>
<dbReference type="Pfam" id="PF26082">
    <property type="entry name" value="zf-C2H2_AcuF"/>
    <property type="match status" value="1"/>
</dbReference>
<feature type="repeat" description="ANK" evidence="3">
    <location>
        <begin position="1210"/>
        <end position="1242"/>
    </location>
</feature>
<accession>A0A1S9RLK5</accession>
<dbReference type="Pfam" id="PF24883">
    <property type="entry name" value="NPHP3_N"/>
    <property type="match status" value="1"/>
</dbReference>
<reference evidence="7" key="1">
    <citation type="submission" date="2015-09" db="EMBL/GenBank/DDBJ databases">
        <authorList>
            <person name="Fill T.P."/>
            <person name="Baretta J.F."/>
            <person name="de Almeida L.G."/>
            <person name="Rocha M."/>
            <person name="de Souza D.H."/>
            <person name="Malavazi I."/>
            <person name="Cerdeira L.T."/>
            <person name="Hong H."/>
            <person name="Samborskyy M."/>
            <person name="de Vasconcelos A.T."/>
            <person name="Leadlay P."/>
            <person name="Rodrigues-Filho E."/>
        </authorList>
    </citation>
    <scope>NUCLEOTIDE SEQUENCE [LARGE SCALE GENOMIC DNA]</scope>
    <source>
        <strain evidence="7">LaBioMMi 136</strain>
    </source>
</reference>
<dbReference type="PROSITE" id="PS50297">
    <property type="entry name" value="ANK_REP_REGION"/>
    <property type="match status" value="6"/>
</dbReference>
<feature type="repeat" description="ANK" evidence="3">
    <location>
        <begin position="1343"/>
        <end position="1375"/>
    </location>
</feature>
<dbReference type="Gene3D" id="3.40.50.300">
    <property type="entry name" value="P-loop containing nucleotide triphosphate hydrolases"/>
    <property type="match status" value="1"/>
</dbReference>
<sequence length="1437" mass="158284">MENSNPTTIAGRAWACAIRFNAVVSQASQAVPAFEDQLARFNIWAANLGVFAGAHASLDYRIRNSQKVKAVMMQLLQSLQRKLQFALETMQSEERQHEDNDTSVASTKSDDNDSDSSLTEASISSTSSSNSSPTSEPKSRLDRLTQIMRAVEAAINRLHRLAMFIRSSSTRRHDLTSSKFSILDDHGDDISMHFEGFARRIVQARFPSANPILHKRIANLILQRRKIFVYQQRHQQKLAKVVNPVSQFPKTYQPTGNHPEVEHTWSPQPSERSVISKPQTLLQGLAIKTALSSTTATALTATSILSQPAPSVVSSSAASSSPGKTALSFPRAPNVRPIAKEFQCPYCGLLLPVRERKPRRWRKHVIKDLEPYVCLFEYCNTASQTYCSVDAWIKHMKSAHALKWYCGVPNCRNQSFDDQATFESHMELLHAGTYSSSQLPLLMESMMRPAAQIFECCPLCNYIPEIQQPTARERRAPLHVDSTEKMHKHIAAHLESLALISLPWQDEVDEASSNRSSPTGENRSTFRNTGATGLEEVSLCFEDPPQLEPLNVEIQEPDNFPWYEENMIASNEAEWGFVRSLPYYGHSQDKILQSMIRKYLSTHVEELDTKQATEDETAVNSMPVELRTMCDWVSPMDFAAEHERLLTLRQENTCEWFVESPAVASFMANPGTVLWAKAGSGKTFLSSAMVDYLTHFTPSSAHRPAVAYAYCNHRMHESQTALGIVAGFLRQLLEIFWETHKTIPNDVQATYALCQEAQMGPSMIDCLKMLTTVIVGSANVFVVIDGFDECSTATRHELIDAVRSLKPSIHLLITSRHLGEIEKILGDVPIVEICAPESDLKCYAQGCIRKYPELQAHLGSLSDEVREGYLGEIARSAAGIFPVVRALVEQWAGDFHLHASRPPSLSLVSHELDTFYGENMTRILHQQSLDSTFARHVLIWVAFTRRPVTVSEVSDVVGAEAILGASASRGGLLVDSELFSTVCAGIITVDPKTGILRPVHVTLKGYLQRNRVDLSAHSQEYITTCCLDYLLLEEFKEGPCTNDRAMLDRLQKRPFFHYAATNWGYHALAAGEASCKNALITFLDNRTAVASAVQAKSMPYNWRLYPQSIDSESYPHEMAGIALAASFGLASTVESMLDRTGIETGQSDNNEALFWAAKEGTIDVLDLLLARGISPNVRGAMRAAAEGGYENVIRLLAANGGDVNAESDENEGNALQIAAIKGNESLIRCLLELGADPNIGGGEFGGVLHIASVNGDESITQLLLENGADPNTKGGMYGSPLQAAVEEGHKNIIQMLLASGADVNLEGGPYGNALQAAVENGDRDIVELLLAYGANVNTTVGGEKYTALQEVARRGLVAMVELLIDQGANIDSRQRNGQTALHQAAKEGQAEVVTLLLRKGANHSIRDQRGFKAIDWAIKKGFSEVVTALEAAQQLQT</sequence>
<dbReference type="InterPro" id="IPR056884">
    <property type="entry name" value="NPHP3-like_N"/>
</dbReference>
<dbReference type="SMART" id="SM00248">
    <property type="entry name" value="ANK"/>
    <property type="match status" value="8"/>
</dbReference>
<feature type="domain" description="C2H2-type" evidence="5">
    <location>
        <begin position="372"/>
        <end position="400"/>
    </location>
</feature>
<feature type="region of interest" description="Disordered" evidence="4">
    <location>
        <begin position="90"/>
        <end position="141"/>
    </location>
</feature>
<dbReference type="PROSITE" id="PS50088">
    <property type="entry name" value="ANK_REPEAT"/>
    <property type="match status" value="7"/>
</dbReference>
<evidence type="ECO:0000313" key="6">
    <source>
        <dbReference type="EMBL" id="OOQ86236.1"/>
    </source>
</evidence>
<protein>
    <recommendedName>
        <fullName evidence="5">C2H2-type domain-containing protein</fullName>
    </recommendedName>
</protein>
<feature type="repeat" description="ANK" evidence="3">
    <location>
        <begin position="1148"/>
        <end position="1180"/>
    </location>
</feature>
<feature type="region of interest" description="Disordered" evidence="4">
    <location>
        <begin position="250"/>
        <end position="271"/>
    </location>
</feature>
<evidence type="ECO:0000256" key="4">
    <source>
        <dbReference type="SAM" id="MobiDB-lite"/>
    </source>
</evidence>
<dbReference type="SMART" id="SM00355">
    <property type="entry name" value="ZnF_C2H2"/>
    <property type="match status" value="2"/>
</dbReference>
<dbReference type="Pfam" id="PF13637">
    <property type="entry name" value="Ank_4"/>
    <property type="match status" value="1"/>
</dbReference>
<dbReference type="SUPFAM" id="SSF48403">
    <property type="entry name" value="Ankyrin repeat"/>
    <property type="match status" value="1"/>
</dbReference>
<evidence type="ECO:0000259" key="5">
    <source>
        <dbReference type="SMART" id="SM00355"/>
    </source>
</evidence>
<dbReference type="PANTHER" id="PTHR23206">
    <property type="entry name" value="MASK PROTEIN"/>
    <property type="match status" value="1"/>
</dbReference>
<evidence type="ECO:0000256" key="1">
    <source>
        <dbReference type="ARBA" id="ARBA00022737"/>
    </source>
</evidence>
<gene>
    <name evidence="6" type="ORF">PEBR_22524</name>
</gene>
<comment type="caution">
    <text evidence="6">The sequence shown here is derived from an EMBL/GenBank/DDBJ whole genome shotgun (WGS) entry which is preliminary data.</text>
</comment>
<evidence type="ECO:0000256" key="2">
    <source>
        <dbReference type="ARBA" id="ARBA00023043"/>
    </source>
</evidence>
<dbReference type="Proteomes" id="UP000190744">
    <property type="component" value="Unassembled WGS sequence"/>
</dbReference>
<feature type="repeat" description="ANK" evidence="3">
    <location>
        <begin position="1279"/>
        <end position="1308"/>
    </location>
</feature>
<name>A0A1S9RLK5_PENBI</name>
<organism evidence="6 7">
    <name type="scientific">Penicillium brasilianum</name>
    <dbReference type="NCBI Taxonomy" id="104259"/>
    <lineage>
        <taxon>Eukaryota</taxon>
        <taxon>Fungi</taxon>
        <taxon>Dikarya</taxon>
        <taxon>Ascomycota</taxon>
        <taxon>Pezizomycotina</taxon>
        <taxon>Eurotiomycetes</taxon>
        <taxon>Eurotiomycetidae</taxon>
        <taxon>Eurotiales</taxon>
        <taxon>Aspergillaceae</taxon>
        <taxon>Penicillium</taxon>
    </lineage>
</organism>
<dbReference type="InterPro" id="IPR036770">
    <property type="entry name" value="Ankyrin_rpt-contain_sf"/>
</dbReference>
<evidence type="ECO:0000313" key="7">
    <source>
        <dbReference type="Proteomes" id="UP000190744"/>
    </source>
</evidence>
<dbReference type="InterPro" id="IPR058925">
    <property type="entry name" value="zf-C2H2_AcuF"/>
</dbReference>
<dbReference type="InterPro" id="IPR051631">
    <property type="entry name" value="Ankyrin-KH/SAM_domain"/>
</dbReference>
<dbReference type="GO" id="GO:0005737">
    <property type="term" value="C:cytoplasm"/>
    <property type="evidence" value="ECO:0007669"/>
    <property type="project" value="TreeGrafter"/>
</dbReference>
<dbReference type="InterPro" id="IPR002110">
    <property type="entry name" value="Ankyrin_rpt"/>
</dbReference>
<proteinExistence type="predicted"/>
<feature type="compositionally biased region" description="Low complexity" evidence="4">
    <location>
        <begin position="115"/>
        <end position="135"/>
    </location>
</feature>
<feature type="repeat" description="ANK" evidence="3">
    <location>
        <begin position="1312"/>
        <end position="1341"/>
    </location>
</feature>
<feature type="domain" description="C2H2-type" evidence="5">
    <location>
        <begin position="404"/>
        <end position="430"/>
    </location>
</feature>
<keyword evidence="2 3" id="KW-0040">ANK repeat</keyword>
<dbReference type="InterPro" id="IPR013087">
    <property type="entry name" value="Znf_C2H2_type"/>
</dbReference>
<dbReference type="Gene3D" id="1.25.40.20">
    <property type="entry name" value="Ankyrin repeat-containing domain"/>
    <property type="match status" value="1"/>
</dbReference>
<dbReference type="PANTHER" id="PTHR23206:SF7">
    <property type="entry name" value="PROTEIN KINASE DOMAIN-CONTAINING PROTEIN"/>
    <property type="match status" value="1"/>
</dbReference>
<keyword evidence="1" id="KW-0677">Repeat</keyword>